<protein>
    <recommendedName>
        <fullName evidence="4">VWFA domain-containing protein</fullName>
    </recommendedName>
</protein>
<sequence length="349" mass="36907">MTVHPVLPIAVLLVLAALIVGARAVTLSTVLAHPGNRRRAVLLRWGATTSAMLLLIVAAARPGIESPAQPRPDRDAAAVSQGANTNVFFVVDRSVDSRVSDYGGATRMSGIRTDMAAIVDTYPKARFAMIGFASDPEIDWPLSEDVWSLTAAIAGLSPYVSVPPDASAQVNAGAAANLLRYQLIQAAQQYPGARNLVFYLGEGAGASTAPQGSFDGGDRVSGGAVFGYGTAAGGPIPGAYVDGAMTYLSDARSGGPAISTLDESRLRRVADELGVQYVHRDPAQPVTRALPALRPDGGTEAASLASTPIPDRIELYWLFAVLAAVLLLPEIYLTMREFWRHRTSRREAR</sequence>
<evidence type="ECO:0000313" key="2">
    <source>
        <dbReference type="EMBL" id="KDE97608.1"/>
    </source>
</evidence>
<evidence type="ECO:0000256" key="1">
    <source>
        <dbReference type="SAM" id="Phobius"/>
    </source>
</evidence>
<dbReference type="STRING" id="1440774.Y900_001330"/>
<evidence type="ECO:0000313" key="3">
    <source>
        <dbReference type="Proteomes" id="UP000022835"/>
    </source>
</evidence>
<keyword evidence="1" id="KW-1133">Transmembrane helix</keyword>
<evidence type="ECO:0008006" key="4">
    <source>
        <dbReference type="Google" id="ProtNLM"/>
    </source>
</evidence>
<feature type="transmembrane region" description="Helical" evidence="1">
    <location>
        <begin position="6"/>
        <end position="30"/>
    </location>
</feature>
<feature type="transmembrane region" description="Helical" evidence="1">
    <location>
        <begin position="42"/>
        <end position="60"/>
    </location>
</feature>
<proteinExistence type="predicted"/>
<name>A0A064CFU6_9MYCO</name>
<gene>
    <name evidence="2" type="ORF">Y900_001330</name>
</gene>
<keyword evidence="3" id="KW-1185">Reference proteome</keyword>
<dbReference type="EMBL" id="JALN02000001">
    <property type="protein sequence ID" value="KDE97608.1"/>
    <property type="molecule type" value="Genomic_DNA"/>
</dbReference>
<feature type="transmembrane region" description="Helical" evidence="1">
    <location>
        <begin position="315"/>
        <end position="335"/>
    </location>
</feature>
<dbReference type="SUPFAM" id="SSF53300">
    <property type="entry name" value="vWA-like"/>
    <property type="match status" value="1"/>
</dbReference>
<dbReference type="AlphaFoldDB" id="A0A064CFU6"/>
<dbReference type="Proteomes" id="UP000022835">
    <property type="component" value="Unassembled WGS sequence"/>
</dbReference>
<comment type="caution">
    <text evidence="2">The sequence shown here is derived from an EMBL/GenBank/DDBJ whole genome shotgun (WGS) entry which is preliminary data.</text>
</comment>
<keyword evidence="1" id="KW-0472">Membrane</keyword>
<dbReference type="Gene3D" id="3.40.50.410">
    <property type="entry name" value="von Willebrand factor, type A domain"/>
    <property type="match status" value="1"/>
</dbReference>
<dbReference type="OrthoDB" id="9814325at2"/>
<dbReference type="InterPro" id="IPR036465">
    <property type="entry name" value="vWFA_dom_sf"/>
</dbReference>
<dbReference type="RefSeq" id="WP_036338102.1">
    <property type="nucleotide sequence ID" value="NZ_JALN02000001.1"/>
</dbReference>
<organism evidence="2 3">
    <name type="scientific">Mycolicibacterium aromaticivorans JS19b1 = JCM 16368</name>
    <dbReference type="NCBI Taxonomy" id="1440774"/>
    <lineage>
        <taxon>Bacteria</taxon>
        <taxon>Bacillati</taxon>
        <taxon>Actinomycetota</taxon>
        <taxon>Actinomycetes</taxon>
        <taxon>Mycobacteriales</taxon>
        <taxon>Mycobacteriaceae</taxon>
        <taxon>Mycolicibacterium</taxon>
    </lineage>
</organism>
<dbReference type="eggNOG" id="COG2304">
    <property type="taxonomic scope" value="Bacteria"/>
</dbReference>
<reference evidence="2" key="1">
    <citation type="submission" date="2014-05" db="EMBL/GenBank/DDBJ databases">
        <title>Genome sequence of Mycobacterium aromaticivorans strain JS19b1T (= DSM 45407T).</title>
        <authorList>
            <person name="Kwak Y."/>
            <person name="Park G.-S."/>
            <person name="Li Q.X."/>
            <person name="Lee S.-E."/>
            <person name="Shin J.-H."/>
        </authorList>
    </citation>
    <scope>NUCLEOTIDE SEQUENCE [LARGE SCALE GENOMIC DNA]</scope>
    <source>
        <strain evidence="2">JS19b1</strain>
    </source>
</reference>
<keyword evidence="1" id="KW-0812">Transmembrane</keyword>
<accession>A0A064CFU6</accession>